<feature type="region of interest" description="Disordered" evidence="5">
    <location>
        <begin position="249"/>
        <end position="304"/>
    </location>
</feature>
<feature type="compositionally biased region" description="Basic and acidic residues" evidence="5">
    <location>
        <begin position="276"/>
        <end position="289"/>
    </location>
</feature>
<dbReference type="InterPro" id="IPR000748">
    <property type="entry name" value="PsdUridine_synth_RsuA/RluB/E/F"/>
</dbReference>
<evidence type="ECO:0000256" key="1">
    <source>
        <dbReference type="ARBA" id="ARBA00008348"/>
    </source>
</evidence>
<dbReference type="SUPFAM" id="SSF55174">
    <property type="entry name" value="Alpha-L RNA-binding motif"/>
    <property type="match status" value="1"/>
</dbReference>
<dbReference type="CDD" id="cd02870">
    <property type="entry name" value="PseudoU_synth_RsuA_like"/>
    <property type="match status" value="1"/>
</dbReference>
<evidence type="ECO:0000313" key="7">
    <source>
        <dbReference type="EMBL" id="MBI3129319.1"/>
    </source>
</evidence>
<dbReference type="InterPro" id="IPR036986">
    <property type="entry name" value="S4_RNA-bd_sf"/>
</dbReference>
<dbReference type="EC" id="5.4.99.-" evidence="4"/>
<keyword evidence="2 4" id="KW-0413">Isomerase</keyword>
<dbReference type="Pfam" id="PF01479">
    <property type="entry name" value="S4"/>
    <property type="match status" value="1"/>
</dbReference>
<evidence type="ECO:0000256" key="3">
    <source>
        <dbReference type="PROSITE-ProRule" id="PRU00182"/>
    </source>
</evidence>
<dbReference type="Gene3D" id="3.10.290.10">
    <property type="entry name" value="RNA-binding S4 domain"/>
    <property type="match status" value="1"/>
</dbReference>
<organism evidence="7 8">
    <name type="scientific">Tectimicrobiota bacterium</name>
    <dbReference type="NCBI Taxonomy" id="2528274"/>
    <lineage>
        <taxon>Bacteria</taxon>
        <taxon>Pseudomonadati</taxon>
        <taxon>Nitrospinota/Tectimicrobiota group</taxon>
        <taxon>Candidatus Tectimicrobiota</taxon>
    </lineage>
</organism>
<protein>
    <recommendedName>
        <fullName evidence="4">Pseudouridine synthase</fullName>
        <ecNumber evidence="4">5.4.99.-</ecNumber>
    </recommendedName>
</protein>
<keyword evidence="3" id="KW-0694">RNA-binding</keyword>
<dbReference type="AlphaFoldDB" id="A0A932I540"/>
<dbReference type="InterPro" id="IPR006145">
    <property type="entry name" value="PsdUridine_synth_RsuA/RluA"/>
</dbReference>
<feature type="compositionally biased region" description="Low complexity" evidence="5">
    <location>
        <begin position="160"/>
        <end position="174"/>
    </location>
</feature>
<dbReference type="PANTHER" id="PTHR47683">
    <property type="entry name" value="PSEUDOURIDINE SYNTHASE FAMILY PROTEIN-RELATED"/>
    <property type="match status" value="1"/>
</dbReference>
<dbReference type="InterPro" id="IPR050343">
    <property type="entry name" value="RsuA_PseudoU_synthase"/>
</dbReference>
<dbReference type="SUPFAM" id="SSF55120">
    <property type="entry name" value="Pseudouridine synthase"/>
    <property type="match status" value="1"/>
</dbReference>
<dbReference type="Pfam" id="PF00849">
    <property type="entry name" value="PseudoU_synth_2"/>
    <property type="match status" value="1"/>
</dbReference>
<accession>A0A932I540</accession>
<dbReference type="GO" id="GO:0000455">
    <property type="term" value="P:enzyme-directed rRNA pseudouridine synthesis"/>
    <property type="evidence" value="ECO:0007669"/>
    <property type="project" value="UniProtKB-ARBA"/>
</dbReference>
<name>A0A932I540_UNCTE</name>
<feature type="domain" description="RNA-binding S4" evidence="6">
    <location>
        <begin position="4"/>
        <end position="67"/>
    </location>
</feature>
<dbReference type="SMART" id="SM00363">
    <property type="entry name" value="S4"/>
    <property type="match status" value="1"/>
</dbReference>
<evidence type="ECO:0000256" key="5">
    <source>
        <dbReference type="SAM" id="MobiDB-lite"/>
    </source>
</evidence>
<sequence length="304" mass="32932">MSEIRLQKIISQAGVASRREAERLISEGRVTVNGRAVTELGAKADPGADAVKVDGKLITRREPPAYFVMNKPRNVLTTMRDEEEKGRPTVADLLPPGGRRVFPVGRLDFDAEGAILFTNDGELAHRLTHPSFQVPRVYEVKVKGAPDAKALARMGRRGASRPPRGSGAGPEPAGVRLLPSKTESNAWLRIELREGRHHHIKKMCEEAGHPVLKLTRRSFAGVKILGLAPGAVRPLTEAEVARLKALIGLGRPAPSPAPRSREGWALPKSRRPARARGAEAAKGRGDSKPSGKGRPRSKGRRRAP</sequence>
<dbReference type="InterPro" id="IPR002942">
    <property type="entry name" value="S4_RNA-bd"/>
</dbReference>
<gene>
    <name evidence="7" type="ORF">HYZ11_17050</name>
</gene>
<evidence type="ECO:0000256" key="2">
    <source>
        <dbReference type="ARBA" id="ARBA00023235"/>
    </source>
</evidence>
<dbReference type="PANTHER" id="PTHR47683:SF2">
    <property type="entry name" value="RNA-BINDING S4 DOMAIN-CONTAINING PROTEIN"/>
    <property type="match status" value="1"/>
</dbReference>
<comment type="caution">
    <text evidence="7">The sequence shown here is derived from an EMBL/GenBank/DDBJ whole genome shotgun (WGS) entry which is preliminary data.</text>
</comment>
<evidence type="ECO:0000256" key="4">
    <source>
        <dbReference type="RuleBase" id="RU003887"/>
    </source>
</evidence>
<feature type="compositionally biased region" description="Basic residues" evidence="5">
    <location>
        <begin position="291"/>
        <end position="304"/>
    </location>
</feature>
<dbReference type="InterPro" id="IPR020103">
    <property type="entry name" value="PsdUridine_synth_cat_dom_sf"/>
</dbReference>
<evidence type="ECO:0000259" key="6">
    <source>
        <dbReference type="SMART" id="SM00363"/>
    </source>
</evidence>
<dbReference type="CDD" id="cd00165">
    <property type="entry name" value="S4"/>
    <property type="match status" value="1"/>
</dbReference>
<dbReference type="Proteomes" id="UP000782312">
    <property type="component" value="Unassembled WGS sequence"/>
</dbReference>
<dbReference type="GO" id="GO:0120159">
    <property type="term" value="F:rRNA pseudouridine synthase activity"/>
    <property type="evidence" value="ECO:0007669"/>
    <property type="project" value="UniProtKB-ARBA"/>
</dbReference>
<dbReference type="InterPro" id="IPR042092">
    <property type="entry name" value="PsdUridine_s_RsuA/RluB/E/F_cat"/>
</dbReference>
<dbReference type="PROSITE" id="PS01149">
    <property type="entry name" value="PSI_RSU"/>
    <property type="match status" value="1"/>
</dbReference>
<evidence type="ECO:0000313" key="8">
    <source>
        <dbReference type="Proteomes" id="UP000782312"/>
    </source>
</evidence>
<comment type="similarity">
    <text evidence="1 4">Belongs to the pseudouridine synthase RsuA family.</text>
</comment>
<dbReference type="FunFam" id="3.10.290.10:FF:000003">
    <property type="entry name" value="Pseudouridine synthase"/>
    <property type="match status" value="1"/>
</dbReference>
<feature type="region of interest" description="Disordered" evidence="5">
    <location>
        <begin position="154"/>
        <end position="177"/>
    </location>
</feature>
<dbReference type="NCBIfam" id="TIGR00093">
    <property type="entry name" value="pseudouridine synthase"/>
    <property type="match status" value="1"/>
</dbReference>
<dbReference type="InterPro" id="IPR020094">
    <property type="entry name" value="TruA/RsuA/RluB/E/F_N"/>
</dbReference>
<proteinExistence type="inferred from homology"/>
<dbReference type="InterPro" id="IPR018496">
    <property type="entry name" value="PsdUridine_synth_RsuA/RluB_CS"/>
</dbReference>
<dbReference type="PROSITE" id="PS50889">
    <property type="entry name" value="S4"/>
    <property type="match status" value="1"/>
</dbReference>
<dbReference type="EMBL" id="JACPUR010000040">
    <property type="protein sequence ID" value="MBI3129319.1"/>
    <property type="molecule type" value="Genomic_DNA"/>
</dbReference>
<dbReference type="GO" id="GO:0003723">
    <property type="term" value="F:RNA binding"/>
    <property type="evidence" value="ECO:0007669"/>
    <property type="project" value="UniProtKB-KW"/>
</dbReference>
<reference evidence="7" key="1">
    <citation type="submission" date="2020-07" db="EMBL/GenBank/DDBJ databases">
        <title>Huge and variable diversity of episymbiotic CPR bacteria and DPANN archaea in groundwater ecosystems.</title>
        <authorList>
            <person name="He C.Y."/>
            <person name="Keren R."/>
            <person name="Whittaker M."/>
            <person name="Farag I.F."/>
            <person name="Doudna J."/>
            <person name="Cate J.H.D."/>
            <person name="Banfield J.F."/>
        </authorList>
    </citation>
    <scope>NUCLEOTIDE SEQUENCE</scope>
    <source>
        <strain evidence="7">NC_groundwater_763_Ag_S-0.2um_68_21</strain>
    </source>
</reference>
<dbReference type="Gene3D" id="3.30.70.580">
    <property type="entry name" value="Pseudouridine synthase I, catalytic domain, N-terminal subdomain"/>
    <property type="match status" value="1"/>
</dbReference>
<dbReference type="Gene3D" id="3.30.70.1560">
    <property type="entry name" value="Alpha-L RNA-binding motif"/>
    <property type="match status" value="1"/>
</dbReference>